<accession>A0A0E9XBT1</accession>
<sequence length="36" mass="4110">MCHVYLFFPPMNIKTCSYCNYSPTVSLLSSLLYVCA</sequence>
<reference evidence="1" key="2">
    <citation type="journal article" date="2015" name="Fish Shellfish Immunol.">
        <title>Early steps in the European eel (Anguilla anguilla)-Vibrio vulnificus interaction in the gills: Role of the RtxA13 toxin.</title>
        <authorList>
            <person name="Callol A."/>
            <person name="Pajuelo D."/>
            <person name="Ebbesson L."/>
            <person name="Teles M."/>
            <person name="MacKenzie S."/>
            <person name="Amaro C."/>
        </authorList>
    </citation>
    <scope>NUCLEOTIDE SEQUENCE</scope>
</reference>
<reference evidence="1" key="1">
    <citation type="submission" date="2014-11" db="EMBL/GenBank/DDBJ databases">
        <authorList>
            <person name="Amaro Gonzalez C."/>
        </authorList>
    </citation>
    <scope>NUCLEOTIDE SEQUENCE</scope>
</reference>
<protein>
    <submittedName>
        <fullName evidence="1">Uncharacterized protein</fullName>
    </submittedName>
</protein>
<proteinExistence type="predicted"/>
<evidence type="ECO:0000313" key="1">
    <source>
        <dbReference type="EMBL" id="JAI00105.1"/>
    </source>
</evidence>
<organism evidence="1">
    <name type="scientific">Anguilla anguilla</name>
    <name type="common">European freshwater eel</name>
    <name type="synonym">Muraena anguilla</name>
    <dbReference type="NCBI Taxonomy" id="7936"/>
    <lineage>
        <taxon>Eukaryota</taxon>
        <taxon>Metazoa</taxon>
        <taxon>Chordata</taxon>
        <taxon>Craniata</taxon>
        <taxon>Vertebrata</taxon>
        <taxon>Euteleostomi</taxon>
        <taxon>Actinopterygii</taxon>
        <taxon>Neopterygii</taxon>
        <taxon>Teleostei</taxon>
        <taxon>Anguilliformes</taxon>
        <taxon>Anguillidae</taxon>
        <taxon>Anguilla</taxon>
    </lineage>
</organism>
<name>A0A0E9XBT1_ANGAN</name>
<dbReference type="EMBL" id="GBXM01008473">
    <property type="protein sequence ID" value="JAI00105.1"/>
    <property type="molecule type" value="Transcribed_RNA"/>
</dbReference>
<dbReference type="AlphaFoldDB" id="A0A0E9XBT1"/>